<dbReference type="EMBL" id="AACS02000008">
    <property type="protein sequence ID" value="EAU86240.1"/>
    <property type="molecule type" value="Genomic_DNA"/>
</dbReference>
<dbReference type="KEGG" id="cci:CC1G_03451"/>
<protein>
    <submittedName>
        <fullName evidence="2">Uncharacterized protein</fullName>
    </submittedName>
</protein>
<reference evidence="2 3" key="1">
    <citation type="journal article" date="2010" name="Proc. Natl. Acad. Sci. U.S.A.">
        <title>Insights into evolution of multicellular fungi from the assembled chromosomes of the mushroom Coprinopsis cinerea (Coprinus cinereus).</title>
        <authorList>
            <person name="Stajich J.E."/>
            <person name="Wilke S.K."/>
            <person name="Ahren D."/>
            <person name="Au C.H."/>
            <person name="Birren B.W."/>
            <person name="Borodovsky M."/>
            <person name="Burns C."/>
            <person name="Canback B."/>
            <person name="Casselton L.A."/>
            <person name="Cheng C.K."/>
            <person name="Deng J."/>
            <person name="Dietrich F.S."/>
            <person name="Fargo D.C."/>
            <person name="Farman M.L."/>
            <person name="Gathman A.C."/>
            <person name="Goldberg J."/>
            <person name="Guigo R."/>
            <person name="Hoegger P.J."/>
            <person name="Hooker J.B."/>
            <person name="Huggins A."/>
            <person name="James T.Y."/>
            <person name="Kamada T."/>
            <person name="Kilaru S."/>
            <person name="Kodira C."/>
            <person name="Kues U."/>
            <person name="Kupfer D."/>
            <person name="Kwan H.S."/>
            <person name="Lomsadze A."/>
            <person name="Li W."/>
            <person name="Lilly W.W."/>
            <person name="Ma L.J."/>
            <person name="Mackey A.J."/>
            <person name="Manning G."/>
            <person name="Martin F."/>
            <person name="Muraguchi H."/>
            <person name="Natvig D.O."/>
            <person name="Palmerini H."/>
            <person name="Ramesh M.A."/>
            <person name="Rehmeyer C.J."/>
            <person name="Roe B.A."/>
            <person name="Shenoy N."/>
            <person name="Stanke M."/>
            <person name="Ter-Hovhannisyan V."/>
            <person name="Tunlid A."/>
            <person name="Velagapudi R."/>
            <person name="Vision T.J."/>
            <person name="Zeng Q."/>
            <person name="Zolan M.E."/>
            <person name="Pukkila P.J."/>
        </authorList>
    </citation>
    <scope>NUCLEOTIDE SEQUENCE [LARGE SCALE GENOMIC DNA]</scope>
    <source>
        <strain evidence="3">Okayama-7 / 130 / ATCC MYA-4618 / FGSC 9003</strain>
    </source>
</reference>
<dbReference type="RefSeq" id="XP_001835669.1">
    <property type="nucleotide sequence ID" value="XM_001835617.1"/>
</dbReference>
<evidence type="ECO:0000256" key="1">
    <source>
        <dbReference type="SAM" id="MobiDB-lite"/>
    </source>
</evidence>
<proteinExistence type="predicted"/>
<keyword evidence="3" id="KW-1185">Reference proteome</keyword>
<name>A8NQS5_COPC7</name>
<dbReference type="VEuPathDB" id="FungiDB:CC1G_03451"/>
<sequence>MSQLATETGRNCTRPFSSTNFSGLWRGLTDTILGKSGTEISVLALSHVSRIYAKVDTWNARIQFNVASSRSKTSHSRGASTPSTYTRRRQLNENIATGQCIAKASQSICSTLATSLDSLRTN</sequence>
<dbReference type="InParanoid" id="A8NQS5"/>
<dbReference type="Proteomes" id="UP000001861">
    <property type="component" value="Unassembled WGS sequence"/>
</dbReference>
<evidence type="ECO:0000313" key="2">
    <source>
        <dbReference type="EMBL" id="EAU86240.1"/>
    </source>
</evidence>
<feature type="compositionally biased region" description="Polar residues" evidence="1">
    <location>
        <begin position="68"/>
        <end position="85"/>
    </location>
</feature>
<comment type="caution">
    <text evidence="2">The sequence shown here is derived from an EMBL/GenBank/DDBJ whole genome shotgun (WGS) entry which is preliminary data.</text>
</comment>
<gene>
    <name evidence="2" type="ORF">CC1G_03451</name>
</gene>
<evidence type="ECO:0000313" key="3">
    <source>
        <dbReference type="Proteomes" id="UP000001861"/>
    </source>
</evidence>
<dbReference type="AlphaFoldDB" id="A8NQS5"/>
<dbReference type="GeneID" id="6012204"/>
<feature type="region of interest" description="Disordered" evidence="1">
    <location>
        <begin position="68"/>
        <end position="89"/>
    </location>
</feature>
<accession>A8NQS5</accession>
<organism evidence="2 3">
    <name type="scientific">Coprinopsis cinerea (strain Okayama-7 / 130 / ATCC MYA-4618 / FGSC 9003)</name>
    <name type="common">Inky cap fungus</name>
    <name type="synonym">Hormographiella aspergillata</name>
    <dbReference type="NCBI Taxonomy" id="240176"/>
    <lineage>
        <taxon>Eukaryota</taxon>
        <taxon>Fungi</taxon>
        <taxon>Dikarya</taxon>
        <taxon>Basidiomycota</taxon>
        <taxon>Agaricomycotina</taxon>
        <taxon>Agaricomycetes</taxon>
        <taxon>Agaricomycetidae</taxon>
        <taxon>Agaricales</taxon>
        <taxon>Agaricineae</taxon>
        <taxon>Psathyrellaceae</taxon>
        <taxon>Coprinopsis</taxon>
    </lineage>
</organism>